<sequence>MPQDNNKRWGLLAATGAIALTLILVVVGLVARQKDSPANNPSAASPAPATTTSEAPKGKEGEWLDPTADVFGRAIKVPANGAGNPLGNATGGDTTNCAVTAGNVTIESTHGAQTMWTEKQGPSSVNADGVPTGYARTAEGAMISGFNTVSLIYAGGPISGSAAQYGAAGSDATGFAERLKANPPKQVDTTKDRPAPSAYKVTSCSDTQVVGDIALPTPTDAQGNADNPTWLVIRLSMVWENGGWKWQYEGVPQPIEDEITSLSGWTEWHY</sequence>
<dbReference type="InterPro" id="IPR058488">
    <property type="entry name" value="DUF8175"/>
</dbReference>
<feature type="region of interest" description="Disordered" evidence="1">
    <location>
        <begin position="35"/>
        <end position="64"/>
    </location>
</feature>
<dbReference type="RefSeq" id="WP_168685995.1">
    <property type="nucleotide sequence ID" value="NZ_JAAXPF010000013.1"/>
</dbReference>
<comment type="caution">
    <text evidence="5">The sequence shown here is derived from an EMBL/GenBank/DDBJ whole genome shotgun (WGS) entry which is preliminary data.</text>
</comment>
<evidence type="ECO:0000313" key="5">
    <source>
        <dbReference type="EMBL" id="NKY69589.1"/>
    </source>
</evidence>
<evidence type="ECO:0000313" key="4">
    <source>
        <dbReference type="EMBL" id="MET3945324.1"/>
    </source>
</evidence>
<feature type="transmembrane region" description="Helical" evidence="2">
    <location>
        <begin position="9"/>
        <end position="31"/>
    </location>
</feature>
<keyword evidence="7" id="KW-1185">Reference proteome</keyword>
<keyword evidence="2" id="KW-0812">Transmembrane</keyword>
<evidence type="ECO:0000313" key="7">
    <source>
        <dbReference type="Proteomes" id="UP001549139"/>
    </source>
</evidence>
<accession>A0A7X6LSI8</accession>
<gene>
    <name evidence="5" type="ORF">HF989_09495</name>
    <name evidence="4" type="ORF">JOF50_002187</name>
</gene>
<name>A0A7X6LSI8_9CORY</name>
<feature type="domain" description="DUF8175" evidence="3">
    <location>
        <begin position="77"/>
        <end position="267"/>
    </location>
</feature>
<proteinExistence type="predicted"/>
<feature type="compositionally biased region" description="Low complexity" evidence="1">
    <location>
        <begin position="36"/>
        <end position="55"/>
    </location>
</feature>
<protein>
    <recommendedName>
        <fullName evidence="3">DUF8175 domain-containing protein</fullName>
    </recommendedName>
</protein>
<reference evidence="5 6" key="1">
    <citation type="submission" date="2020-04" db="EMBL/GenBank/DDBJ databases">
        <title>MicrobeNet Type strains.</title>
        <authorList>
            <person name="Nicholson A.C."/>
        </authorList>
    </citation>
    <scope>NUCLEOTIDE SEQUENCE [LARGE SCALE GENOMIC DNA]</scope>
    <source>
        <strain evidence="5 6">ATCC 700355</strain>
    </source>
</reference>
<dbReference type="AlphaFoldDB" id="A0A7X6LSI8"/>
<evidence type="ECO:0000313" key="6">
    <source>
        <dbReference type="Proteomes" id="UP000554284"/>
    </source>
</evidence>
<evidence type="ECO:0000259" key="3">
    <source>
        <dbReference type="Pfam" id="PF26526"/>
    </source>
</evidence>
<organism evidence="5 6">
    <name type="scientific">Corynebacterium mucifaciens</name>
    <dbReference type="NCBI Taxonomy" id="57171"/>
    <lineage>
        <taxon>Bacteria</taxon>
        <taxon>Bacillati</taxon>
        <taxon>Actinomycetota</taxon>
        <taxon>Actinomycetes</taxon>
        <taxon>Mycobacteriales</taxon>
        <taxon>Corynebacteriaceae</taxon>
        <taxon>Corynebacterium</taxon>
    </lineage>
</organism>
<dbReference type="EMBL" id="JBEPNZ010000002">
    <property type="protein sequence ID" value="MET3945324.1"/>
    <property type="molecule type" value="Genomic_DNA"/>
</dbReference>
<reference evidence="4 7" key="2">
    <citation type="submission" date="2024-06" db="EMBL/GenBank/DDBJ databases">
        <title>Sequencing the genomes of 1000 actinobacteria strains.</title>
        <authorList>
            <person name="Klenk H.-P."/>
        </authorList>
    </citation>
    <scope>NUCLEOTIDE SEQUENCE [LARGE SCALE GENOMIC DNA]</scope>
    <source>
        <strain evidence="4 7">DSM 44265</strain>
    </source>
</reference>
<dbReference type="Proteomes" id="UP000554284">
    <property type="component" value="Unassembled WGS sequence"/>
</dbReference>
<keyword evidence="2" id="KW-0472">Membrane</keyword>
<dbReference type="EMBL" id="JAAXPF010000013">
    <property type="protein sequence ID" value="NKY69589.1"/>
    <property type="molecule type" value="Genomic_DNA"/>
</dbReference>
<evidence type="ECO:0000256" key="1">
    <source>
        <dbReference type="SAM" id="MobiDB-lite"/>
    </source>
</evidence>
<keyword evidence="2" id="KW-1133">Transmembrane helix</keyword>
<dbReference type="Proteomes" id="UP001549139">
    <property type="component" value="Unassembled WGS sequence"/>
</dbReference>
<evidence type="ECO:0000256" key="2">
    <source>
        <dbReference type="SAM" id="Phobius"/>
    </source>
</evidence>
<dbReference type="Pfam" id="PF26526">
    <property type="entry name" value="DUF8175"/>
    <property type="match status" value="1"/>
</dbReference>